<reference evidence="2 3" key="1">
    <citation type="submission" date="2014-07" db="EMBL/GenBank/DDBJ databases">
        <title>Genome Sequence of Rhodococcus opacus Strain R7, a Biodegrader of Mono- and Polycyclic Aromatic Hydrocarbons.</title>
        <authorList>
            <person name="Di Gennaro P."/>
            <person name="Zampolli J."/>
            <person name="Presti I."/>
            <person name="Cappelletti M."/>
            <person name="D'Ursi P."/>
            <person name="Orro A."/>
            <person name="Mezzelani A."/>
            <person name="Milanesi L."/>
        </authorList>
    </citation>
    <scope>NUCLEOTIDE SEQUENCE [LARGE SCALE GENOMIC DNA]</scope>
    <source>
        <strain evidence="2 3">R7</strain>
        <plasmid evidence="2">pPDG2</plasmid>
    </source>
</reference>
<evidence type="ECO:0000313" key="2">
    <source>
        <dbReference type="EMBL" id="AII11003.1"/>
    </source>
</evidence>
<organism evidence="2 3">
    <name type="scientific">Rhodococcus opacus</name>
    <name type="common">Nocardia opaca</name>
    <dbReference type="NCBI Taxonomy" id="37919"/>
    <lineage>
        <taxon>Bacteria</taxon>
        <taxon>Bacillati</taxon>
        <taxon>Actinomycetota</taxon>
        <taxon>Actinomycetes</taxon>
        <taxon>Mycobacteriales</taxon>
        <taxon>Nocardiaceae</taxon>
        <taxon>Rhodococcus</taxon>
    </lineage>
</organism>
<dbReference type="Gene3D" id="1.10.10.10">
    <property type="entry name" value="Winged helix-like DNA-binding domain superfamily/Winged helix DNA-binding domain"/>
    <property type="match status" value="1"/>
</dbReference>
<protein>
    <submittedName>
        <fullName evidence="2">PadR family transcriptional regulator</fullName>
    </submittedName>
</protein>
<evidence type="ECO:0000259" key="1">
    <source>
        <dbReference type="Pfam" id="PF03551"/>
    </source>
</evidence>
<dbReference type="InterPro" id="IPR005149">
    <property type="entry name" value="Tscrpt_reg_PadR_N"/>
</dbReference>
<dbReference type="InterPro" id="IPR036390">
    <property type="entry name" value="WH_DNA-bd_sf"/>
</dbReference>
<dbReference type="RefSeq" id="WP_128643486.1">
    <property type="nucleotide sequence ID" value="NZ_CP008949.1"/>
</dbReference>
<dbReference type="EMBL" id="CP008949">
    <property type="protein sequence ID" value="AII11003.1"/>
    <property type="molecule type" value="Genomic_DNA"/>
</dbReference>
<sequence length="197" mass="22981">MSLQHAVLGVLEARPMTGYELTQMFESTARWVWAAPQSQIYPLLKKLEKEGLIEGEDQVRGERLRRTVYSITPAGLEDLQEWLSQDLGKTSPRDPLLVKALFFDMAEPAAARRVLEAHIVELRHCIELWSVHRDRLLARDTELLRERLLRRDPADHERIARLKAHVFDFLIDSAELRVRWVNRTIEILECDRSAEIH</sequence>
<dbReference type="PANTHER" id="PTHR43252">
    <property type="entry name" value="TRANSCRIPTIONAL REGULATOR YQJI"/>
    <property type="match status" value="1"/>
</dbReference>
<dbReference type="AlphaFoldDB" id="A0A076EZZ6"/>
<dbReference type="Pfam" id="PF03551">
    <property type="entry name" value="PadR"/>
    <property type="match status" value="1"/>
</dbReference>
<name>A0A076EZZ6_RHOOP</name>
<evidence type="ECO:0000313" key="3">
    <source>
        <dbReference type="Proteomes" id="UP000028488"/>
    </source>
</evidence>
<dbReference type="PANTHER" id="PTHR43252:SF4">
    <property type="entry name" value="TRANSCRIPTIONAL REGULATORY PROTEIN"/>
    <property type="match status" value="1"/>
</dbReference>
<proteinExistence type="predicted"/>
<feature type="domain" description="Transcription regulator PadR N-terminal" evidence="1">
    <location>
        <begin position="7"/>
        <end position="81"/>
    </location>
</feature>
<dbReference type="Proteomes" id="UP000028488">
    <property type="component" value="Plasmid pPDG2"/>
</dbReference>
<dbReference type="SUPFAM" id="SSF46785">
    <property type="entry name" value="Winged helix' DNA-binding domain"/>
    <property type="match status" value="1"/>
</dbReference>
<gene>
    <name evidence="2" type="ORF">EP51_43690</name>
</gene>
<dbReference type="InterPro" id="IPR036388">
    <property type="entry name" value="WH-like_DNA-bd_sf"/>
</dbReference>
<accession>A0A076EZZ6</accession>
<keyword evidence="2" id="KW-0614">Plasmid</keyword>
<geneLocation type="plasmid" evidence="2 3">
    <name>pPDG2</name>
</geneLocation>